<dbReference type="Proteomes" id="UP001519460">
    <property type="component" value="Unassembled WGS sequence"/>
</dbReference>
<dbReference type="AlphaFoldDB" id="A0ABD0KIY9"/>
<organism evidence="1 2">
    <name type="scientific">Batillaria attramentaria</name>
    <dbReference type="NCBI Taxonomy" id="370345"/>
    <lineage>
        <taxon>Eukaryota</taxon>
        <taxon>Metazoa</taxon>
        <taxon>Spiralia</taxon>
        <taxon>Lophotrochozoa</taxon>
        <taxon>Mollusca</taxon>
        <taxon>Gastropoda</taxon>
        <taxon>Caenogastropoda</taxon>
        <taxon>Sorbeoconcha</taxon>
        <taxon>Cerithioidea</taxon>
        <taxon>Batillariidae</taxon>
        <taxon>Batillaria</taxon>
    </lineage>
</organism>
<accession>A0ABD0KIY9</accession>
<evidence type="ECO:0000313" key="2">
    <source>
        <dbReference type="Proteomes" id="UP001519460"/>
    </source>
</evidence>
<proteinExistence type="predicted"/>
<name>A0ABD0KIY9_9CAEN</name>
<comment type="caution">
    <text evidence="1">The sequence shown here is derived from an EMBL/GenBank/DDBJ whole genome shotgun (WGS) entry which is preliminary data.</text>
</comment>
<keyword evidence="2" id="KW-1185">Reference proteome</keyword>
<evidence type="ECO:0000313" key="1">
    <source>
        <dbReference type="EMBL" id="KAK7487078.1"/>
    </source>
</evidence>
<gene>
    <name evidence="1" type="ORF">BaRGS_00021748</name>
</gene>
<reference evidence="1 2" key="1">
    <citation type="journal article" date="2023" name="Sci. Data">
        <title>Genome assembly of the Korean intertidal mud-creeper Batillaria attramentaria.</title>
        <authorList>
            <person name="Patra A.K."/>
            <person name="Ho P.T."/>
            <person name="Jun S."/>
            <person name="Lee S.J."/>
            <person name="Kim Y."/>
            <person name="Won Y.J."/>
        </authorList>
    </citation>
    <scope>NUCLEOTIDE SEQUENCE [LARGE SCALE GENOMIC DNA]</scope>
    <source>
        <strain evidence="1">Wonlab-2016</strain>
    </source>
</reference>
<dbReference type="EMBL" id="JACVVK020000170">
    <property type="protein sequence ID" value="KAK7487078.1"/>
    <property type="molecule type" value="Genomic_DNA"/>
</dbReference>
<sequence length="99" mass="10806">MINSEATNTLTLLTGIGEGHTLHYYSACTAFVNPDFEPTLRASHVSVSELVQPDWVRHWGGSDVGEVQTVTTSSTATLNNVLTLSFLAHLRPAFYVQIT</sequence>
<protein>
    <submittedName>
        <fullName evidence="1">Uncharacterized protein</fullName>
    </submittedName>
</protein>